<organism evidence="7 8">
    <name type="scientific">Parelaphostrongylus tenuis</name>
    <name type="common">Meningeal worm</name>
    <dbReference type="NCBI Taxonomy" id="148309"/>
    <lineage>
        <taxon>Eukaryota</taxon>
        <taxon>Metazoa</taxon>
        <taxon>Ecdysozoa</taxon>
        <taxon>Nematoda</taxon>
        <taxon>Chromadorea</taxon>
        <taxon>Rhabditida</taxon>
        <taxon>Rhabditina</taxon>
        <taxon>Rhabditomorpha</taxon>
        <taxon>Strongyloidea</taxon>
        <taxon>Metastrongylidae</taxon>
        <taxon>Parelaphostrongylus</taxon>
    </lineage>
</organism>
<evidence type="ECO:0000256" key="1">
    <source>
        <dbReference type="ARBA" id="ARBA00004141"/>
    </source>
</evidence>
<name>A0AAD5M5T6_PARTN</name>
<evidence type="ECO:0000256" key="6">
    <source>
        <dbReference type="RuleBase" id="RU000488"/>
    </source>
</evidence>
<comment type="caution">
    <text evidence="7">The sequence shown here is derived from an EMBL/GenBank/DDBJ whole genome shotgun (WGS) entry which is preliminary data.</text>
</comment>
<evidence type="ECO:0000256" key="2">
    <source>
        <dbReference type="ARBA" id="ARBA00006375"/>
    </source>
</evidence>
<dbReference type="SUPFAM" id="SSF103506">
    <property type="entry name" value="Mitochondrial carrier"/>
    <property type="match status" value="1"/>
</dbReference>
<keyword evidence="6" id="KW-0813">Transport</keyword>
<dbReference type="AlphaFoldDB" id="A0AAD5M5T6"/>
<evidence type="ECO:0000256" key="4">
    <source>
        <dbReference type="ARBA" id="ARBA00023136"/>
    </source>
</evidence>
<evidence type="ECO:0000313" key="7">
    <source>
        <dbReference type="EMBL" id="KAJ1350478.1"/>
    </source>
</evidence>
<sequence>MDGRVCGYCEPLASADDNEFRNVMSYTYITMFGTDYYHGRNSREREDHNVESGGVWRTTTMTLKREGIRGLYKGCIMANLRQLPAAIVTFVTYENNEDHHYPRFSHPTSRYASIINRLTGSATINGKLQRDDWLELRLTRVNFGEATCGQSQDVGNDSRPQSCLQISMNHRSMAWPKRGWFSRLRSTLKIVCTTFGNSDMAHSFFTFGITDSLRSIPCRMMRSLPATAYKTRSSI</sequence>
<evidence type="ECO:0000256" key="3">
    <source>
        <dbReference type="ARBA" id="ARBA00022692"/>
    </source>
</evidence>
<protein>
    <submittedName>
        <fullName evidence="7">Uncharacterized protein</fullName>
    </submittedName>
</protein>
<comment type="similarity">
    <text evidence="2 6">Belongs to the mitochondrial carrier (TC 2.A.29) family.</text>
</comment>
<evidence type="ECO:0000313" key="8">
    <source>
        <dbReference type="Proteomes" id="UP001196413"/>
    </source>
</evidence>
<keyword evidence="3 5" id="KW-0812">Transmembrane</keyword>
<dbReference type="Pfam" id="PF00153">
    <property type="entry name" value="Mito_carr"/>
    <property type="match status" value="1"/>
</dbReference>
<evidence type="ECO:0000256" key="5">
    <source>
        <dbReference type="PROSITE-ProRule" id="PRU00282"/>
    </source>
</evidence>
<dbReference type="InterPro" id="IPR023395">
    <property type="entry name" value="MCP_dom_sf"/>
</dbReference>
<comment type="subcellular location">
    <subcellularLocation>
        <location evidence="1">Membrane</location>
        <topology evidence="1">Multi-pass membrane protein</topology>
    </subcellularLocation>
</comment>
<accession>A0AAD5M5T6</accession>
<gene>
    <name evidence="7" type="ORF">KIN20_006274</name>
</gene>
<dbReference type="Gene3D" id="1.50.40.10">
    <property type="entry name" value="Mitochondrial carrier domain"/>
    <property type="match status" value="1"/>
</dbReference>
<reference evidence="7" key="1">
    <citation type="submission" date="2021-06" db="EMBL/GenBank/DDBJ databases">
        <title>Parelaphostrongylus tenuis whole genome reference sequence.</title>
        <authorList>
            <person name="Garwood T.J."/>
            <person name="Larsen P.A."/>
            <person name="Fountain-Jones N.M."/>
            <person name="Garbe J.R."/>
            <person name="Macchietto M.G."/>
            <person name="Kania S.A."/>
            <person name="Gerhold R.W."/>
            <person name="Richards J.E."/>
            <person name="Wolf T.M."/>
        </authorList>
    </citation>
    <scope>NUCLEOTIDE SEQUENCE</scope>
    <source>
        <strain evidence="7">MNPRO001-30</strain>
        <tissue evidence="7">Meninges</tissue>
    </source>
</reference>
<keyword evidence="4 5" id="KW-0472">Membrane</keyword>
<dbReference type="Proteomes" id="UP001196413">
    <property type="component" value="Unassembled WGS sequence"/>
</dbReference>
<proteinExistence type="inferred from homology"/>
<keyword evidence="8" id="KW-1185">Reference proteome</keyword>
<dbReference type="PROSITE" id="PS50920">
    <property type="entry name" value="SOLCAR"/>
    <property type="match status" value="1"/>
</dbReference>
<dbReference type="EMBL" id="JAHQIW010000872">
    <property type="protein sequence ID" value="KAJ1350478.1"/>
    <property type="molecule type" value="Genomic_DNA"/>
</dbReference>
<dbReference type="GO" id="GO:0016020">
    <property type="term" value="C:membrane"/>
    <property type="evidence" value="ECO:0007669"/>
    <property type="project" value="UniProtKB-SubCell"/>
</dbReference>
<dbReference type="InterPro" id="IPR018108">
    <property type="entry name" value="MCP_transmembrane"/>
</dbReference>
<feature type="repeat" description="Solcar" evidence="5">
    <location>
        <begin position="9"/>
        <end position="99"/>
    </location>
</feature>